<sequence length="307" mass="34749">MLGGLQIAFLFGTTIIIPIAIKYKQVQRIPYESNRVIETISSLGPITSFEQSGNKDIVNELKSIKKDVCKIGNNVTGEFNRWVNETTDALLENANKQKNRLDTVDEETKVILNENGKSDTKVIENVKEEIAIKLREMDSIRWIKIKEIKAQILVLVQENYNSIKHEINQMRSQETKSFSTSLTSPNQDLPLHRTIVYSTVITDTSVSYNSSDGIFTVPVSGVYVFTWSASCGEGRWQDTELVVDSIAYGYLKVNTVDDKYSESSMQTVVLEVNKDQRVWIWSKEAGNRTFAGGNYNTFSGWLLYTTV</sequence>
<accession>A0A8B6F5S1</accession>
<keyword evidence="3" id="KW-0732">Signal</keyword>
<organism evidence="5 6">
    <name type="scientific">Mytilus galloprovincialis</name>
    <name type="common">Mediterranean mussel</name>
    <dbReference type="NCBI Taxonomy" id="29158"/>
    <lineage>
        <taxon>Eukaryota</taxon>
        <taxon>Metazoa</taxon>
        <taxon>Spiralia</taxon>
        <taxon>Lophotrochozoa</taxon>
        <taxon>Mollusca</taxon>
        <taxon>Bivalvia</taxon>
        <taxon>Autobranchia</taxon>
        <taxon>Pteriomorphia</taxon>
        <taxon>Mytilida</taxon>
        <taxon>Mytiloidea</taxon>
        <taxon>Mytilidae</taxon>
        <taxon>Mytilinae</taxon>
        <taxon>Mytilus</taxon>
    </lineage>
</organism>
<evidence type="ECO:0000313" key="5">
    <source>
        <dbReference type="EMBL" id="VDI43996.1"/>
    </source>
</evidence>
<dbReference type="InterPro" id="IPR001073">
    <property type="entry name" value="C1q_dom"/>
</dbReference>
<evidence type="ECO:0000259" key="4">
    <source>
        <dbReference type="PROSITE" id="PS50871"/>
    </source>
</evidence>
<dbReference type="PROSITE" id="PS50871">
    <property type="entry name" value="C1Q"/>
    <property type="match status" value="1"/>
</dbReference>
<dbReference type="PANTHER" id="PTHR22923">
    <property type="entry name" value="CEREBELLIN-RELATED"/>
    <property type="match status" value="1"/>
</dbReference>
<dbReference type="Proteomes" id="UP000596742">
    <property type="component" value="Unassembled WGS sequence"/>
</dbReference>
<dbReference type="PANTHER" id="PTHR22923:SF116">
    <property type="entry name" value="C1Q DOMAIN-CONTAINING PROTEIN"/>
    <property type="match status" value="1"/>
</dbReference>
<keyword evidence="6" id="KW-1185">Reference proteome</keyword>
<reference evidence="5" key="1">
    <citation type="submission" date="2018-11" db="EMBL/GenBank/DDBJ databases">
        <authorList>
            <person name="Alioto T."/>
            <person name="Alioto T."/>
        </authorList>
    </citation>
    <scope>NUCLEOTIDE SEQUENCE</scope>
</reference>
<dbReference type="SUPFAM" id="SSF49842">
    <property type="entry name" value="TNF-like"/>
    <property type="match status" value="1"/>
</dbReference>
<evidence type="ECO:0000313" key="6">
    <source>
        <dbReference type="Proteomes" id="UP000596742"/>
    </source>
</evidence>
<name>A0A8B6F5S1_MYTGA</name>
<evidence type="ECO:0000256" key="1">
    <source>
        <dbReference type="ARBA" id="ARBA00004613"/>
    </source>
</evidence>
<protein>
    <recommendedName>
        <fullName evidence="4">C1q domain-containing protein</fullName>
    </recommendedName>
</protein>
<evidence type="ECO:0000256" key="3">
    <source>
        <dbReference type="ARBA" id="ARBA00022729"/>
    </source>
</evidence>
<dbReference type="SMART" id="SM00110">
    <property type="entry name" value="C1Q"/>
    <property type="match status" value="1"/>
</dbReference>
<comment type="subcellular location">
    <subcellularLocation>
        <location evidence="1">Secreted</location>
    </subcellularLocation>
</comment>
<dbReference type="Gene3D" id="2.60.120.40">
    <property type="match status" value="1"/>
</dbReference>
<dbReference type="OrthoDB" id="8964326at2759"/>
<gene>
    <name evidence="5" type="ORF">MGAL_10B024630</name>
</gene>
<feature type="domain" description="C1q" evidence="4">
    <location>
        <begin position="171"/>
        <end position="307"/>
    </location>
</feature>
<dbReference type="InterPro" id="IPR008983">
    <property type="entry name" value="Tumour_necrosis_fac-like_dom"/>
</dbReference>
<comment type="caution">
    <text evidence="5">The sequence shown here is derived from an EMBL/GenBank/DDBJ whole genome shotgun (WGS) entry which is preliminary data.</text>
</comment>
<dbReference type="GO" id="GO:0005576">
    <property type="term" value="C:extracellular region"/>
    <property type="evidence" value="ECO:0007669"/>
    <property type="project" value="UniProtKB-SubCell"/>
</dbReference>
<dbReference type="PRINTS" id="PR00007">
    <property type="entry name" value="COMPLEMNTC1Q"/>
</dbReference>
<evidence type="ECO:0000256" key="2">
    <source>
        <dbReference type="ARBA" id="ARBA00022525"/>
    </source>
</evidence>
<proteinExistence type="predicted"/>
<dbReference type="Pfam" id="PF00386">
    <property type="entry name" value="C1q"/>
    <property type="match status" value="1"/>
</dbReference>
<dbReference type="EMBL" id="UYJE01006207">
    <property type="protein sequence ID" value="VDI43996.1"/>
    <property type="molecule type" value="Genomic_DNA"/>
</dbReference>
<dbReference type="InterPro" id="IPR050822">
    <property type="entry name" value="Cerebellin_Synaptic_Org"/>
</dbReference>
<keyword evidence="2" id="KW-0964">Secreted</keyword>
<dbReference type="AlphaFoldDB" id="A0A8B6F5S1"/>